<gene>
    <name evidence="1" type="ORF">C4D60_Mb04t12390</name>
</gene>
<reference evidence="1 2" key="1">
    <citation type="journal article" date="2019" name="Nat. Plants">
        <title>Genome sequencing of Musa balbisiana reveals subgenome evolution and function divergence in polyploid bananas.</title>
        <authorList>
            <person name="Yao X."/>
        </authorList>
    </citation>
    <scope>NUCLEOTIDE SEQUENCE [LARGE SCALE GENOMIC DNA]</scope>
    <source>
        <strain evidence="2">cv. DH-PKW</strain>
        <tissue evidence="1">Leaves</tissue>
    </source>
</reference>
<comment type="caution">
    <text evidence="1">The sequence shown here is derived from an EMBL/GenBank/DDBJ whole genome shotgun (WGS) entry which is preliminary data.</text>
</comment>
<evidence type="ECO:0000313" key="1">
    <source>
        <dbReference type="EMBL" id="THU72462.1"/>
    </source>
</evidence>
<dbReference type="EMBL" id="PYDT01000001">
    <property type="protein sequence ID" value="THU72462.1"/>
    <property type="molecule type" value="Genomic_DNA"/>
</dbReference>
<evidence type="ECO:0000313" key="2">
    <source>
        <dbReference type="Proteomes" id="UP000317650"/>
    </source>
</evidence>
<keyword evidence="2" id="KW-1185">Reference proteome</keyword>
<sequence length="49" mass="5846">MQETHYFSWTIMNQHWTATDSPLPQNGKKDRGKDAWTWKKAGKICVFYI</sequence>
<protein>
    <submittedName>
        <fullName evidence="1">Uncharacterized protein</fullName>
    </submittedName>
</protein>
<proteinExistence type="predicted"/>
<organism evidence="1 2">
    <name type="scientific">Musa balbisiana</name>
    <name type="common">Banana</name>
    <dbReference type="NCBI Taxonomy" id="52838"/>
    <lineage>
        <taxon>Eukaryota</taxon>
        <taxon>Viridiplantae</taxon>
        <taxon>Streptophyta</taxon>
        <taxon>Embryophyta</taxon>
        <taxon>Tracheophyta</taxon>
        <taxon>Spermatophyta</taxon>
        <taxon>Magnoliopsida</taxon>
        <taxon>Liliopsida</taxon>
        <taxon>Zingiberales</taxon>
        <taxon>Musaceae</taxon>
        <taxon>Musa</taxon>
    </lineage>
</organism>
<name>A0A4S8KBI0_MUSBA</name>
<accession>A0A4S8KBI0</accession>
<dbReference type="Proteomes" id="UP000317650">
    <property type="component" value="Chromosome 4"/>
</dbReference>
<dbReference type="AlphaFoldDB" id="A0A4S8KBI0"/>